<accession>A0A2Z6QRG7</accession>
<feature type="compositionally biased region" description="Low complexity" evidence="5">
    <location>
        <begin position="78"/>
        <end position="91"/>
    </location>
</feature>
<dbReference type="Proteomes" id="UP000615446">
    <property type="component" value="Unassembled WGS sequence"/>
</dbReference>
<evidence type="ECO:0000256" key="3">
    <source>
        <dbReference type="ARBA" id="ARBA00023054"/>
    </source>
</evidence>
<feature type="compositionally biased region" description="Polar residues" evidence="5">
    <location>
        <begin position="224"/>
        <end position="233"/>
    </location>
</feature>
<comment type="caution">
    <text evidence="7">The sequence shown here is derived from an EMBL/GenBank/DDBJ whole genome shotgun (WGS) entry which is preliminary data.</text>
</comment>
<dbReference type="PANTHER" id="PTHR46515:SF1">
    <property type="entry name" value="TATA ELEMENT MODULATORY FACTOR"/>
    <property type="match status" value="1"/>
</dbReference>
<evidence type="ECO:0000256" key="4">
    <source>
        <dbReference type="SAM" id="Coils"/>
    </source>
</evidence>
<dbReference type="GO" id="GO:0005783">
    <property type="term" value="C:endoplasmic reticulum"/>
    <property type="evidence" value="ECO:0007669"/>
    <property type="project" value="TreeGrafter"/>
</dbReference>
<proteinExistence type="predicted"/>
<dbReference type="PANTHER" id="PTHR46515">
    <property type="entry name" value="TATA ELEMENT MODULATORY FACTOR TMF1"/>
    <property type="match status" value="1"/>
</dbReference>
<sequence>MSFFNNKNGSGGSSWGSMLKQAMNTVESKLDKALDMGENNSYQGDVYVDPITGFVTTVDPPIGVARPKSPKVSNNNISASPTSTPNKSSPKLDPRPNSSDLIGSLKSRSSDLLANIRTPHRQTSSPRSSLQGESPRSSLHKTSVESDSEIPNNSSIKDSTLETNLNNTKDNANESNNFVSVPNEKQDNNENKIDTLVINGVPDLSNTNESSRNENVTIKDEHSTNSLIPASSESDTDEQKEESDIHSKINGDNPENNDIKVFEESTNEDSQEIDVIDSQKSPIIESHETCKNFQLIIEQRERQLTSAIEQNALLNDTVEKLKLQLKELEENKNDELKITRNHIEGLENQLKGANKELNMFRQQEANKESSSIQNLLEMQRKLLLEKDDQISGLMSEGEKLSKSELEYRTNLKKYRAKDIEQENRLADLQRKYDKATSEIVELSSNLKQLQEIEKKNSYELKSLESEQEKKIQQNLKLEVDIAVAKEEREKLQRLLDHTNEEFKKTLEINATLSSQAQTAVLEKEIQINERLHHELEQLRTESEDTENSLRTEIRELRTTLARVEEQAGLREDNLRHEILTLQQRLQIAEAAAQEVTSGEREVEHIQLLRQIEDVQTQHALSIKNWEKIENSLSKQLTEMEMERDHFAEKFENLSNQFKEMSLTIEQQELQLIEKHNKNIKLNEEIKSLHARIPNLEAKIEDLASELESSKEIHKVALQEAEEQYRCALRQALEEKQEELEQKLYSEQKNKLKDHEQEKRQIKLESIRRNFLKSASETQLGSLKSASETHLERHYDGASSSPIIYSPTSSTRSSIDGNSNMISCIMMVEKLNSSVRQLEGQVGTLQAQLQMTTKNRDELADELVKLTVQMEDYSIKAERLSELEQQFHKINERYHITLELLGEKTEQVDELQADIKDMKDVYRNQITELAAELEKYKNTN</sequence>
<dbReference type="AlphaFoldDB" id="A0A2Z6QRG7"/>
<feature type="compositionally biased region" description="Polar residues" evidence="5">
    <location>
        <begin position="204"/>
        <end position="216"/>
    </location>
</feature>
<evidence type="ECO:0000313" key="7">
    <source>
        <dbReference type="EMBL" id="GBB92717.1"/>
    </source>
</evidence>
<feature type="domain" description="TATA element modulatory factor 1 TATA binding" evidence="6">
    <location>
        <begin position="819"/>
        <end position="928"/>
    </location>
</feature>
<gene>
    <name evidence="8" type="ORF">RCL2_001544300</name>
    <name evidence="7" type="ORF">RclHR1_20460004</name>
</gene>
<feature type="compositionally biased region" description="Polar residues" evidence="5">
    <location>
        <begin position="96"/>
        <end position="112"/>
    </location>
</feature>
<feature type="coiled-coil region" evidence="4">
    <location>
        <begin position="304"/>
        <end position="363"/>
    </location>
</feature>
<dbReference type="Pfam" id="PF12325">
    <property type="entry name" value="TMF_TATA_bd"/>
    <property type="match status" value="1"/>
</dbReference>
<dbReference type="Proteomes" id="UP000247702">
    <property type="component" value="Unassembled WGS sequence"/>
</dbReference>
<comment type="subcellular location">
    <subcellularLocation>
        <location evidence="1">Golgi apparatus</location>
    </subcellularLocation>
</comment>
<dbReference type="InterPro" id="IPR052602">
    <property type="entry name" value="Growth_transcription_reg"/>
</dbReference>
<reference evidence="8" key="2">
    <citation type="submission" date="2019-10" db="EMBL/GenBank/DDBJ databases">
        <title>Conservation and host-specific expression of non-tandemly repeated heterogenous ribosome RNA gene in arbuscular mycorrhizal fungi.</title>
        <authorList>
            <person name="Maeda T."/>
            <person name="Kobayashi Y."/>
            <person name="Nakagawa T."/>
            <person name="Ezawa T."/>
            <person name="Yamaguchi K."/>
            <person name="Bino T."/>
            <person name="Nishimoto Y."/>
            <person name="Shigenobu S."/>
            <person name="Kawaguchi M."/>
        </authorList>
    </citation>
    <scope>NUCLEOTIDE SEQUENCE</scope>
    <source>
        <strain evidence="8">HR1</strain>
    </source>
</reference>
<dbReference type="GO" id="GO:0005794">
    <property type="term" value="C:Golgi apparatus"/>
    <property type="evidence" value="ECO:0007669"/>
    <property type="project" value="UniProtKB-SubCell"/>
</dbReference>
<keyword evidence="2" id="KW-0333">Golgi apparatus</keyword>
<dbReference type="STRING" id="94130.A0A2Z6QRG7"/>
<dbReference type="Pfam" id="PF12329">
    <property type="entry name" value="TMF_DNA_bd"/>
    <property type="match status" value="1"/>
</dbReference>
<evidence type="ECO:0000256" key="5">
    <source>
        <dbReference type="SAM" id="MobiDB-lite"/>
    </source>
</evidence>
<feature type="compositionally biased region" description="Polar residues" evidence="5">
    <location>
        <begin position="121"/>
        <end position="141"/>
    </location>
</feature>
<evidence type="ECO:0000313" key="8">
    <source>
        <dbReference type="EMBL" id="GES88495.1"/>
    </source>
</evidence>
<feature type="coiled-coil region" evidence="4">
    <location>
        <begin position="411"/>
        <end position="591"/>
    </location>
</feature>
<feature type="compositionally biased region" description="Low complexity" evidence="5">
    <location>
        <begin position="798"/>
        <end position="814"/>
    </location>
</feature>
<feature type="coiled-coil region" evidence="4">
    <location>
        <begin position="622"/>
        <end position="764"/>
    </location>
</feature>
<feature type="compositionally biased region" description="Basic and acidic residues" evidence="5">
    <location>
        <begin position="184"/>
        <end position="193"/>
    </location>
</feature>
<feature type="region of interest" description="Disordered" evidence="5">
    <location>
        <begin position="57"/>
        <end position="259"/>
    </location>
</feature>
<keyword evidence="9" id="KW-1185">Reference proteome</keyword>
<feature type="region of interest" description="Disordered" evidence="5">
    <location>
        <begin position="790"/>
        <end position="815"/>
    </location>
</feature>
<feature type="compositionally biased region" description="Polar residues" evidence="5">
    <location>
        <begin position="149"/>
        <end position="180"/>
    </location>
</feature>
<dbReference type="OrthoDB" id="74178at2759"/>
<protein>
    <submittedName>
        <fullName evidence="8">TATA element modulatory factor</fullName>
    </submittedName>
</protein>
<name>A0A2Z6QRG7_9GLOM</name>
<dbReference type="EMBL" id="BEXD01001165">
    <property type="protein sequence ID" value="GBB92717.1"/>
    <property type="molecule type" value="Genomic_DNA"/>
</dbReference>
<keyword evidence="3 4" id="KW-0175">Coiled coil</keyword>
<evidence type="ECO:0000259" key="6">
    <source>
        <dbReference type="Pfam" id="PF12325"/>
    </source>
</evidence>
<evidence type="ECO:0000313" key="9">
    <source>
        <dbReference type="Proteomes" id="UP000247702"/>
    </source>
</evidence>
<evidence type="ECO:0000256" key="2">
    <source>
        <dbReference type="ARBA" id="ARBA00023034"/>
    </source>
</evidence>
<feature type="coiled-coil region" evidence="4">
    <location>
        <begin position="827"/>
        <end position="938"/>
    </location>
</feature>
<reference evidence="7 9" key="1">
    <citation type="submission" date="2017-11" db="EMBL/GenBank/DDBJ databases">
        <title>The genome of Rhizophagus clarus HR1 reveals common genetic basis of auxotrophy among arbuscular mycorrhizal fungi.</title>
        <authorList>
            <person name="Kobayashi Y."/>
        </authorList>
    </citation>
    <scope>NUCLEOTIDE SEQUENCE [LARGE SCALE GENOMIC DNA]</scope>
    <source>
        <strain evidence="7 9">HR1</strain>
    </source>
</reference>
<evidence type="ECO:0000256" key="1">
    <source>
        <dbReference type="ARBA" id="ARBA00004555"/>
    </source>
</evidence>
<organism evidence="7 9">
    <name type="scientific">Rhizophagus clarus</name>
    <dbReference type="NCBI Taxonomy" id="94130"/>
    <lineage>
        <taxon>Eukaryota</taxon>
        <taxon>Fungi</taxon>
        <taxon>Fungi incertae sedis</taxon>
        <taxon>Mucoromycota</taxon>
        <taxon>Glomeromycotina</taxon>
        <taxon>Glomeromycetes</taxon>
        <taxon>Glomerales</taxon>
        <taxon>Glomeraceae</taxon>
        <taxon>Rhizophagus</taxon>
    </lineage>
</organism>
<dbReference type="InterPro" id="IPR022092">
    <property type="entry name" value="TMF_DNA-bd"/>
</dbReference>
<dbReference type="EMBL" id="BLAL01000178">
    <property type="protein sequence ID" value="GES88495.1"/>
    <property type="molecule type" value="Genomic_DNA"/>
</dbReference>
<dbReference type="InterPro" id="IPR022091">
    <property type="entry name" value="TMF_TATA-bd"/>
</dbReference>